<feature type="chain" id="PRO_5027023964" evidence="2">
    <location>
        <begin position="22"/>
        <end position="544"/>
    </location>
</feature>
<accession>A0A6J2KKU2</accession>
<dbReference type="RefSeq" id="XP_028042735.1">
    <property type="nucleotide sequence ID" value="XM_028186934.1"/>
</dbReference>
<proteinExistence type="predicted"/>
<sequence length="544" mass="57755">MYDKIFVLLTVVGVSVVSAKAQLFAQSTPNGYVTNPTAAPVTFPPFGANVAVQGQRYPTLRDFSNVPFGEYATSNPFQQHGAYDCSLCKRKLNSTDDEVRIGSPKQFSQEFPQSVTSTLPNSSDSLNFGFNEPSFPTSDASSSSQQIPESSAQNSALHRENVAIISSDPNPNSQNLQTSTAPSLLEQNTRSYLPMTSSKSELGSGSSSQQTSEESESTSSIKPSYSTSNSLQNSLKPVDTGLPEISVRFGAESSTSKPYGALAQAQSPYNPLSYVPQSTGIPYTPPAQPYSSNGFLGSPNFLAGISKTQVYSPFSNSYPYPTGISNQAFAHSPYGFSNFSPYTSNSVYSAPSGFNGIGFNPALSAPNNVPVYSNSYSTNGRIYYPGQSQIPSNYPFGYNSNTFYQNTASPPLFNYQNSNFNSAQASPTSTPFVSQPFNAGQSSFPQTLGGSGFLNNGAPRPGFSNFGSPTAYTQTYSGALPYSVPDLRQSSFVSSTAATPTYSGSPYSTPSLVQSGYPSSTAATPTYSTALGLPQVNYNGQPAQ</sequence>
<organism evidence="3 4">
    <name type="scientific">Bombyx mandarina</name>
    <name type="common">Wild silk moth</name>
    <name type="synonym">Wild silkworm</name>
    <dbReference type="NCBI Taxonomy" id="7092"/>
    <lineage>
        <taxon>Eukaryota</taxon>
        <taxon>Metazoa</taxon>
        <taxon>Ecdysozoa</taxon>
        <taxon>Arthropoda</taxon>
        <taxon>Hexapoda</taxon>
        <taxon>Insecta</taxon>
        <taxon>Pterygota</taxon>
        <taxon>Neoptera</taxon>
        <taxon>Endopterygota</taxon>
        <taxon>Lepidoptera</taxon>
        <taxon>Glossata</taxon>
        <taxon>Ditrysia</taxon>
        <taxon>Bombycoidea</taxon>
        <taxon>Bombycidae</taxon>
        <taxon>Bombycinae</taxon>
        <taxon>Bombyx</taxon>
    </lineage>
</organism>
<protein>
    <submittedName>
        <fullName evidence="4">GPI-anchored protein pfl2</fullName>
    </submittedName>
</protein>
<gene>
    <name evidence="4" type="primary">LOC114252476</name>
</gene>
<evidence type="ECO:0000313" key="4">
    <source>
        <dbReference type="RefSeq" id="XP_028042735.1"/>
    </source>
</evidence>
<feature type="compositionally biased region" description="Low complexity" evidence="1">
    <location>
        <begin position="133"/>
        <end position="153"/>
    </location>
</feature>
<keyword evidence="2" id="KW-0732">Signal</keyword>
<feature type="compositionally biased region" description="Polar residues" evidence="1">
    <location>
        <begin position="167"/>
        <end position="195"/>
    </location>
</feature>
<feature type="compositionally biased region" description="Polar residues" evidence="1">
    <location>
        <begin position="105"/>
        <end position="128"/>
    </location>
</feature>
<evidence type="ECO:0000256" key="2">
    <source>
        <dbReference type="SAM" id="SignalP"/>
    </source>
</evidence>
<feature type="signal peptide" evidence="2">
    <location>
        <begin position="1"/>
        <end position="21"/>
    </location>
</feature>
<feature type="region of interest" description="Disordered" evidence="1">
    <location>
        <begin position="104"/>
        <end position="238"/>
    </location>
</feature>
<dbReference type="Proteomes" id="UP000504629">
    <property type="component" value="Unplaced"/>
</dbReference>
<dbReference type="GeneID" id="114252476"/>
<feature type="compositionally biased region" description="Low complexity" evidence="1">
    <location>
        <begin position="196"/>
        <end position="230"/>
    </location>
</feature>
<keyword evidence="3" id="KW-1185">Reference proteome</keyword>
<dbReference type="AlphaFoldDB" id="A0A6J2KKU2"/>
<dbReference type="KEGG" id="bman:114252476"/>
<evidence type="ECO:0000313" key="3">
    <source>
        <dbReference type="Proteomes" id="UP000504629"/>
    </source>
</evidence>
<name>A0A6J2KKU2_BOMMA</name>
<reference evidence="4" key="1">
    <citation type="submission" date="2025-08" db="UniProtKB">
        <authorList>
            <consortium name="RefSeq"/>
        </authorList>
    </citation>
    <scope>IDENTIFICATION</scope>
    <source>
        <tissue evidence="4">Silk gland</tissue>
    </source>
</reference>
<evidence type="ECO:0000256" key="1">
    <source>
        <dbReference type="SAM" id="MobiDB-lite"/>
    </source>
</evidence>